<protein>
    <submittedName>
        <fullName evidence="2">Uncharacterized protein</fullName>
    </submittedName>
</protein>
<dbReference type="STRING" id="389348.PNK_2363"/>
<evidence type="ECO:0000313" key="3">
    <source>
        <dbReference type="Proteomes" id="UP000069902"/>
    </source>
</evidence>
<dbReference type="Proteomes" id="UP000069902">
    <property type="component" value="Chromosome cPNK"/>
</dbReference>
<organism evidence="2 3">
    <name type="scientific">Candidatus Protochlamydia naegleriophila</name>
    <dbReference type="NCBI Taxonomy" id="389348"/>
    <lineage>
        <taxon>Bacteria</taxon>
        <taxon>Pseudomonadati</taxon>
        <taxon>Chlamydiota</taxon>
        <taxon>Chlamydiia</taxon>
        <taxon>Parachlamydiales</taxon>
        <taxon>Parachlamydiaceae</taxon>
        <taxon>Candidatus Protochlamydia</taxon>
    </lineage>
</organism>
<sequence length="62" mass="7200">MDITTLIVYIAMYIYGFSLMIWAIFLDKHPTKKTKNAGIFGLIVLLCTLVYFFYVLWTIGIT</sequence>
<keyword evidence="3" id="KW-1185">Reference proteome</keyword>
<gene>
    <name evidence="2" type="ORF">PNK_2363</name>
</gene>
<feature type="transmembrane region" description="Helical" evidence="1">
    <location>
        <begin position="37"/>
        <end position="57"/>
    </location>
</feature>
<keyword evidence="1" id="KW-0812">Transmembrane</keyword>
<proteinExistence type="predicted"/>
<feature type="transmembrane region" description="Helical" evidence="1">
    <location>
        <begin position="6"/>
        <end position="25"/>
    </location>
</feature>
<name>A0A0U5JFK3_9BACT</name>
<evidence type="ECO:0000313" key="2">
    <source>
        <dbReference type="EMBL" id="CUI17959.1"/>
    </source>
</evidence>
<dbReference type="PATRIC" id="fig|389348.3.peg.2652"/>
<dbReference type="InParanoid" id="A0A0U5JFK3"/>
<keyword evidence="1" id="KW-0472">Membrane</keyword>
<reference evidence="3" key="1">
    <citation type="submission" date="2015-09" db="EMBL/GenBank/DDBJ databases">
        <authorList>
            <person name="Bertelli C."/>
        </authorList>
    </citation>
    <scope>NUCLEOTIDE SEQUENCE [LARGE SCALE GENOMIC DNA]</scope>
    <source>
        <strain evidence="3">KNic</strain>
    </source>
</reference>
<dbReference type="AlphaFoldDB" id="A0A0U5JFK3"/>
<dbReference type="KEGG" id="pnl:PNK_2363"/>
<dbReference type="EMBL" id="LN879502">
    <property type="protein sequence ID" value="CUI17959.1"/>
    <property type="molecule type" value="Genomic_DNA"/>
</dbReference>
<accession>A0A0U5JFK3</accession>
<evidence type="ECO:0000256" key="1">
    <source>
        <dbReference type="SAM" id="Phobius"/>
    </source>
</evidence>
<keyword evidence="1" id="KW-1133">Transmembrane helix</keyword>